<dbReference type="Proteomes" id="UP000019118">
    <property type="component" value="Unassembled WGS sequence"/>
</dbReference>
<comment type="subcellular location">
    <subcellularLocation>
        <location evidence="1">Secreted</location>
    </subcellularLocation>
</comment>
<reference evidence="9" key="1">
    <citation type="journal article" date="2013" name="Genome Biol.">
        <title>Draft genome of the mountain pine beetle, Dendroctonus ponderosae Hopkins, a major forest pest.</title>
        <authorList>
            <person name="Keeling C.I."/>
            <person name="Yuen M.M."/>
            <person name="Liao N.Y."/>
            <person name="Docking T.R."/>
            <person name="Chan S.K."/>
            <person name="Taylor G.A."/>
            <person name="Palmquist D.L."/>
            <person name="Jackman S.D."/>
            <person name="Nguyen A."/>
            <person name="Li M."/>
            <person name="Henderson H."/>
            <person name="Janes J.K."/>
            <person name="Zhao Y."/>
            <person name="Pandoh P."/>
            <person name="Moore R."/>
            <person name="Sperling F.A."/>
            <person name="Huber D.P."/>
            <person name="Birol I."/>
            <person name="Jones S.J."/>
            <person name="Bohlmann J."/>
        </authorList>
    </citation>
    <scope>NUCLEOTIDE SEQUENCE</scope>
</reference>
<keyword evidence="9" id="KW-1185">Reference proteome</keyword>
<dbReference type="InterPro" id="IPR018114">
    <property type="entry name" value="TRYPSIN_HIS"/>
</dbReference>
<dbReference type="Pfam" id="PF18322">
    <property type="entry name" value="CLIP_1"/>
    <property type="match status" value="1"/>
</dbReference>
<keyword evidence="6" id="KW-0732">Signal</keyword>
<name>A0AAR5PTI9_DENPD</name>
<feature type="signal peptide" evidence="6">
    <location>
        <begin position="1"/>
        <end position="21"/>
    </location>
</feature>
<dbReference type="CDD" id="cd00190">
    <property type="entry name" value="Tryp_SPc"/>
    <property type="match status" value="1"/>
</dbReference>
<evidence type="ECO:0000256" key="2">
    <source>
        <dbReference type="ARBA" id="ARBA00022525"/>
    </source>
</evidence>
<sequence>MCSLFHFYCSVIALFQTVVDCQCFETNKDLMFDISGDIKGNFVKEGADTHCICLPYWECKDVNQATYKEDFGLSEVRSNENNQNILSAKCSGYLDVCCKVKCGIQYSMAGHTTNMHKRILGDADIAEFGEFPWMLGILDGTVYKCGGSLIHPKVALTAAHCVTAPVKYTVRAGEWHWKHMDEPLLHQDRTVAFINIHPQFDSSSLRNDIALLVLKSPFKLTSHVGIICVPPPDLNVDTTRCTAAGWGRNSKHGVYQPILKKVDLPIVPFRECERILQKTLGPLFELDDTFICAGGEPGKDTCKGDGGSPLMCPITGETNRYQQVGVVSWGIICGLTQAPGAYVNVMLYSDWIDGEMIKMSLKPNIYRHNYDIKTQSK</sequence>
<reference evidence="8" key="2">
    <citation type="submission" date="2024-08" db="UniProtKB">
        <authorList>
            <consortium name="EnsemblMetazoa"/>
        </authorList>
    </citation>
    <scope>IDENTIFICATION</scope>
</reference>
<dbReference type="PROSITE" id="PS00134">
    <property type="entry name" value="TRYPSIN_HIS"/>
    <property type="match status" value="1"/>
</dbReference>
<evidence type="ECO:0000256" key="6">
    <source>
        <dbReference type="SAM" id="SignalP"/>
    </source>
</evidence>
<dbReference type="KEGG" id="dpa:109540418"/>
<evidence type="ECO:0000313" key="9">
    <source>
        <dbReference type="Proteomes" id="UP000019118"/>
    </source>
</evidence>
<organism evidence="8 9">
    <name type="scientific">Dendroctonus ponderosae</name>
    <name type="common">Mountain pine beetle</name>
    <dbReference type="NCBI Taxonomy" id="77166"/>
    <lineage>
        <taxon>Eukaryota</taxon>
        <taxon>Metazoa</taxon>
        <taxon>Ecdysozoa</taxon>
        <taxon>Arthropoda</taxon>
        <taxon>Hexapoda</taxon>
        <taxon>Insecta</taxon>
        <taxon>Pterygota</taxon>
        <taxon>Neoptera</taxon>
        <taxon>Endopterygota</taxon>
        <taxon>Coleoptera</taxon>
        <taxon>Polyphaga</taxon>
        <taxon>Cucujiformia</taxon>
        <taxon>Curculionidae</taxon>
        <taxon>Scolytinae</taxon>
        <taxon>Dendroctonus</taxon>
    </lineage>
</organism>
<protein>
    <recommendedName>
        <fullName evidence="4">Phenoloxidase-activating factor 2</fullName>
    </recommendedName>
    <alternativeName>
        <fullName evidence="5">Prophenoloxidase-activating factor II</fullName>
    </alternativeName>
</protein>
<dbReference type="GeneID" id="109540418"/>
<dbReference type="Gene3D" id="2.40.10.10">
    <property type="entry name" value="Trypsin-like serine proteases"/>
    <property type="match status" value="1"/>
</dbReference>
<dbReference type="FunFam" id="2.40.10.10:FF:000038">
    <property type="entry name" value="Serine protease"/>
    <property type="match status" value="1"/>
</dbReference>
<evidence type="ECO:0000256" key="3">
    <source>
        <dbReference type="ARBA" id="ARBA00023157"/>
    </source>
</evidence>
<dbReference type="InterPro" id="IPR041515">
    <property type="entry name" value="PPAF-2-like_Clip"/>
</dbReference>
<dbReference type="PANTHER" id="PTHR24258">
    <property type="entry name" value="SERINE PROTEASE-RELATED"/>
    <property type="match status" value="1"/>
</dbReference>
<dbReference type="Pfam" id="PF00089">
    <property type="entry name" value="Trypsin"/>
    <property type="match status" value="1"/>
</dbReference>
<feature type="domain" description="Peptidase S1" evidence="7">
    <location>
        <begin position="119"/>
        <end position="357"/>
    </location>
</feature>
<proteinExistence type="predicted"/>
<dbReference type="SUPFAM" id="SSF50494">
    <property type="entry name" value="Trypsin-like serine proteases"/>
    <property type="match status" value="1"/>
</dbReference>
<evidence type="ECO:0000256" key="1">
    <source>
        <dbReference type="ARBA" id="ARBA00004613"/>
    </source>
</evidence>
<dbReference type="PANTHER" id="PTHR24258:SF129">
    <property type="entry name" value="LP15124P-RELATED"/>
    <property type="match status" value="1"/>
</dbReference>
<accession>A0AAR5PTI9</accession>
<dbReference type="GO" id="GO:0004252">
    <property type="term" value="F:serine-type endopeptidase activity"/>
    <property type="evidence" value="ECO:0007669"/>
    <property type="project" value="InterPro"/>
</dbReference>
<dbReference type="InterPro" id="IPR001254">
    <property type="entry name" value="Trypsin_dom"/>
</dbReference>
<dbReference type="InterPro" id="IPR001314">
    <property type="entry name" value="Peptidase_S1A"/>
</dbReference>
<dbReference type="GO" id="GO:0006508">
    <property type="term" value="P:proteolysis"/>
    <property type="evidence" value="ECO:0007669"/>
    <property type="project" value="InterPro"/>
</dbReference>
<evidence type="ECO:0000256" key="4">
    <source>
        <dbReference type="ARBA" id="ARBA00068096"/>
    </source>
</evidence>
<dbReference type="SMART" id="SM00020">
    <property type="entry name" value="Tryp_SPc"/>
    <property type="match status" value="1"/>
</dbReference>
<keyword evidence="3" id="KW-1015">Disulfide bond</keyword>
<evidence type="ECO:0000313" key="8">
    <source>
        <dbReference type="EnsemblMetazoa" id="XP_019764338.1"/>
    </source>
</evidence>
<dbReference type="GO" id="GO:0005576">
    <property type="term" value="C:extracellular region"/>
    <property type="evidence" value="ECO:0007669"/>
    <property type="project" value="UniProtKB-SubCell"/>
</dbReference>
<dbReference type="InterPro" id="IPR009003">
    <property type="entry name" value="Peptidase_S1_PA"/>
</dbReference>
<dbReference type="AlphaFoldDB" id="A0AAR5PTI9"/>
<evidence type="ECO:0000256" key="5">
    <source>
        <dbReference type="ARBA" id="ARBA00076468"/>
    </source>
</evidence>
<dbReference type="PROSITE" id="PS50240">
    <property type="entry name" value="TRYPSIN_DOM"/>
    <property type="match status" value="1"/>
</dbReference>
<evidence type="ECO:0000259" key="7">
    <source>
        <dbReference type="PROSITE" id="PS50240"/>
    </source>
</evidence>
<dbReference type="EnsemblMetazoa" id="XM_019908779.1">
    <property type="protein sequence ID" value="XP_019764338.1"/>
    <property type="gene ID" value="LOC109540418"/>
</dbReference>
<dbReference type="PRINTS" id="PR00722">
    <property type="entry name" value="CHYMOTRYPSIN"/>
</dbReference>
<feature type="chain" id="PRO_5043378120" description="Phenoloxidase-activating factor 2" evidence="6">
    <location>
        <begin position="22"/>
        <end position="377"/>
    </location>
</feature>
<dbReference type="InterPro" id="IPR043504">
    <property type="entry name" value="Peptidase_S1_PA_chymotrypsin"/>
</dbReference>
<dbReference type="RefSeq" id="XP_019764338.1">
    <property type="nucleotide sequence ID" value="XM_019908779.2"/>
</dbReference>
<keyword evidence="2" id="KW-0964">Secreted</keyword>